<keyword evidence="3" id="KW-0813">Transport</keyword>
<feature type="compositionally biased region" description="Low complexity" evidence="8">
    <location>
        <begin position="184"/>
        <end position="195"/>
    </location>
</feature>
<keyword evidence="6 9" id="KW-1133">Transmembrane helix</keyword>
<evidence type="ECO:0000256" key="6">
    <source>
        <dbReference type="ARBA" id="ARBA00022989"/>
    </source>
</evidence>
<evidence type="ECO:0008006" key="12">
    <source>
        <dbReference type="Google" id="ProtNLM"/>
    </source>
</evidence>
<evidence type="ECO:0000256" key="3">
    <source>
        <dbReference type="ARBA" id="ARBA00022448"/>
    </source>
</evidence>
<dbReference type="Proteomes" id="UP000327013">
    <property type="component" value="Chromosome 5"/>
</dbReference>
<feature type="region of interest" description="Disordered" evidence="8">
    <location>
        <begin position="168"/>
        <end position="195"/>
    </location>
</feature>
<feature type="transmembrane region" description="Helical" evidence="9">
    <location>
        <begin position="561"/>
        <end position="578"/>
    </location>
</feature>
<feature type="transmembrane region" description="Helical" evidence="9">
    <location>
        <begin position="501"/>
        <end position="522"/>
    </location>
</feature>
<protein>
    <recommendedName>
        <fullName evidence="12">UAA transporter</fullName>
    </recommendedName>
</protein>
<feature type="region of interest" description="Disordered" evidence="8">
    <location>
        <begin position="784"/>
        <end position="804"/>
    </location>
</feature>
<comment type="similarity">
    <text evidence="2">Belongs to the nucleotide-sugar transporter family. UDP-galactose:UMP antiporter (TC 2.A.7.11) subfamily.</text>
</comment>
<evidence type="ECO:0000256" key="8">
    <source>
        <dbReference type="SAM" id="MobiDB-lite"/>
    </source>
</evidence>
<feature type="compositionally biased region" description="Acidic residues" evidence="8">
    <location>
        <begin position="795"/>
        <end position="804"/>
    </location>
</feature>
<feature type="transmembrane region" description="Helical" evidence="9">
    <location>
        <begin position="590"/>
        <end position="608"/>
    </location>
</feature>
<evidence type="ECO:0000313" key="11">
    <source>
        <dbReference type="Proteomes" id="UP000327013"/>
    </source>
</evidence>
<dbReference type="Pfam" id="PF08449">
    <property type="entry name" value="UAA"/>
    <property type="match status" value="1"/>
</dbReference>
<organism evidence="10 11">
    <name type="scientific">Carpinus fangiana</name>
    <dbReference type="NCBI Taxonomy" id="176857"/>
    <lineage>
        <taxon>Eukaryota</taxon>
        <taxon>Viridiplantae</taxon>
        <taxon>Streptophyta</taxon>
        <taxon>Embryophyta</taxon>
        <taxon>Tracheophyta</taxon>
        <taxon>Spermatophyta</taxon>
        <taxon>Magnoliopsida</taxon>
        <taxon>eudicotyledons</taxon>
        <taxon>Gunneridae</taxon>
        <taxon>Pentapetalae</taxon>
        <taxon>rosids</taxon>
        <taxon>fabids</taxon>
        <taxon>Fagales</taxon>
        <taxon>Betulaceae</taxon>
        <taxon>Carpinus</taxon>
    </lineage>
</organism>
<gene>
    <name evidence="10" type="ORF">FH972_012096</name>
</gene>
<keyword evidence="4" id="KW-0050">Antiport</keyword>
<dbReference type="InterPro" id="IPR037185">
    <property type="entry name" value="EmrE-like"/>
</dbReference>
<feature type="compositionally biased region" description="Basic and acidic residues" evidence="8">
    <location>
        <begin position="168"/>
        <end position="179"/>
    </location>
</feature>
<dbReference type="InterPro" id="IPR013657">
    <property type="entry name" value="SCL35B1-4/HUT1"/>
</dbReference>
<feature type="transmembrane region" description="Helical" evidence="9">
    <location>
        <begin position="614"/>
        <end position="632"/>
    </location>
</feature>
<keyword evidence="7 9" id="KW-0472">Membrane</keyword>
<keyword evidence="11" id="KW-1185">Reference proteome</keyword>
<keyword evidence="5 9" id="KW-0812">Transmembrane</keyword>
<comment type="subcellular location">
    <subcellularLocation>
        <location evidence="1">Membrane</location>
        <topology evidence="1">Multi-pass membrane protein</topology>
    </subcellularLocation>
</comment>
<dbReference type="GO" id="GO:0015297">
    <property type="term" value="F:antiporter activity"/>
    <property type="evidence" value="ECO:0007669"/>
    <property type="project" value="UniProtKB-KW"/>
</dbReference>
<evidence type="ECO:0000256" key="4">
    <source>
        <dbReference type="ARBA" id="ARBA00022449"/>
    </source>
</evidence>
<dbReference type="GO" id="GO:0046964">
    <property type="term" value="F:3'-phosphoadenosine 5'-phosphosulfate transmembrane transporter activity"/>
    <property type="evidence" value="ECO:0007669"/>
    <property type="project" value="TreeGrafter"/>
</dbReference>
<accession>A0A5N6R5W1</accession>
<sequence length="804" mass="90148">MASITPSDDQTLMIRKPLMIQRRPLMLKDYLRDDFLGSCSSNGFKSFPRRQCCTTVRYLLEFDLKARCSPTTGAKRHRILRRTRSKAVASTTISALHRASQAVINAVKKQLPFHESVKSPSPPARNGPLKGLLPRSLSRKLFSRKSFWRKAENKEGDIGRCTLCREIPNERDKPSDQAAHHSRASTSTSSHSESWTESEFFTSEILRSSSGNSVSSSENDVLEGKTDLPDKKVVGQTVGDDSIVAATTSTCSGASIKEWPNEEGKEQLSPVSVLDCPFEDDEEISSPFHSTKKKLQHKILRFECLAQLEPVDLEKRIALSELNHEAPPQSPMQPCSMSSNTTEQKAQEFLDLVKTKSSPVHGSKFTAENMLLDFFRERVEDNGIFELHDELLKAAEDWLCGNSHQELFLRWEFEDARKVYVRDMEKGGKWRTLVEDKEEVALDMELQVWTSLLNELSLFGISLSGRPVWQQFLICSSGFFFGYLVNGICEEFVYNRLKFSYGWYFTFVQGFVYLILMSLQGFSTKQMVNPWKTYVKLSAVLMGSHGLTKGSLAFLNYPAQIMFKSTKVLPVMIMGAFIPGLRRKYPLHEYISAVLLVLGLILFTLADAQTSPNFSIFGVLMISGALIMDAFLGNLQEAIFTMNPDTTQTEMLFCSTVVGLPFLVPPMILTGELFRAWNSCSQHPYVYGVLVFEAMATYIGQVSVLSLIAIFGAATTAMITTARKAVTLLLSYLIFTKPLTEQHATGLLLIAMGIIMKMLPDNKLPGRSSVASTVLKERRQSIKEDKSLLENGGGIEEEEQRPLV</sequence>
<evidence type="ECO:0000256" key="2">
    <source>
        <dbReference type="ARBA" id="ARBA00008349"/>
    </source>
</evidence>
<dbReference type="AlphaFoldDB" id="A0A5N6R5W1"/>
<dbReference type="PANTHER" id="PTHR10778">
    <property type="entry name" value="SOLUTE CARRIER FAMILY 35 MEMBER B"/>
    <property type="match status" value="1"/>
</dbReference>
<evidence type="ECO:0000256" key="9">
    <source>
        <dbReference type="SAM" id="Phobius"/>
    </source>
</evidence>
<evidence type="ECO:0000256" key="5">
    <source>
        <dbReference type="ARBA" id="ARBA00022692"/>
    </source>
</evidence>
<evidence type="ECO:0000256" key="7">
    <source>
        <dbReference type="ARBA" id="ARBA00023136"/>
    </source>
</evidence>
<dbReference type="SUPFAM" id="SSF103481">
    <property type="entry name" value="Multidrug resistance efflux transporter EmrE"/>
    <property type="match status" value="1"/>
</dbReference>
<reference evidence="10 11" key="1">
    <citation type="submission" date="2019-06" db="EMBL/GenBank/DDBJ databases">
        <title>A chromosomal-level reference genome of Carpinus fangiana (Coryloideae, Betulaceae).</title>
        <authorList>
            <person name="Yang X."/>
            <person name="Wang Z."/>
            <person name="Zhang L."/>
            <person name="Hao G."/>
            <person name="Liu J."/>
            <person name="Yang Y."/>
        </authorList>
    </citation>
    <scope>NUCLEOTIDE SEQUENCE [LARGE SCALE GENOMIC DNA]</scope>
    <source>
        <strain evidence="10">Cfa_2016G</strain>
        <tissue evidence="10">Leaf</tissue>
    </source>
</reference>
<dbReference type="GO" id="GO:0000139">
    <property type="term" value="C:Golgi membrane"/>
    <property type="evidence" value="ECO:0007669"/>
    <property type="project" value="TreeGrafter"/>
</dbReference>
<proteinExistence type="inferred from homology"/>
<dbReference type="PANTHER" id="PTHR10778:SF8">
    <property type="entry name" value="ADENOSINE 3'-PHOSPHO 5'-PHOSPHOSULFATE TRANSPORTER 2"/>
    <property type="match status" value="1"/>
</dbReference>
<evidence type="ECO:0000313" key="10">
    <source>
        <dbReference type="EMBL" id="KAE8055244.1"/>
    </source>
</evidence>
<evidence type="ECO:0000256" key="1">
    <source>
        <dbReference type="ARBA" id="ARBA00004141"/>
    </source>
</evidence>
<name>A0A5N6R5W1_9ROSI</name>
<dbReference type="GO" id="GO:0005789">
    <property type="term" value="C:endoplasmic reticulum membrane"/>
    <property type="evidence" value="ECO:0007669"/>
    <property type="project" value="TreeGrafter"/>
</dbReference>
<feature type="transmembrane region" description="Helical" evidence="9">
    <location>
        <begin position="468"/>
        <end position="489"/>
    </location>
</feature>
<dbReference type="EMBL" id="CM017325">
    <property type="protein sequence ID" value="KAE8055244.1"/>
    <property type="molecule type" value="Genomic_DNA"/>
</dbReference>
<dbReference type="OrthoDB" id="1601at2759"/>
<feature type="region of interest" description="Disordered" evidence="8">
    <location>
        <begin position="209"/>
        <end position="228"/>
    </location>
</feature>